<protein>
    <submittedName>
        <fullName evidence="1">Uncharacterized protein</fullName>
    </submittedName>
</protein>
<evidence type="ECO:0000313" key="1">
    <source>
        <dbReference type="EMBL" id="JAH93054.1"/>
    </source>
</evidence>
<name>A0A0E9WRK4_ANGAN</name>
<dbReference type="AlphaFoldDB" id="A0A0E9WRK4"/>
<organism evidence="1">
    <name type="scientific">Anguilla anguilla</name>
    <name type="common">European freshwater eel</name>
    <name type="synonym">Muraena anguilla</name>
    <dbReference type="NCBI Taxonomy" id="7936"/>
    <lineage>
        <taxon>Eukaryota</taxon>
        <taxon>Metazoa</taxon>
        <taxon>Chordata</taxon>
        <taxon>Craniata</taxon>
        <taxon>Vertebrata</taxon>
        <taxon>Euteleostomi</taxon>
        <taxon>Actinopterygii</taxon>
        <taxon>Neopterygii</taxon>
        <taxon>Teleostei</taxon>
        <taxon>Anguilliformes</taxon>
        <taxon>Anguillidae</taxon>
        <taxon>Anguilla</taxon>
    </lineage>
</organism>
<proteinExistence type="predicted"/>
<reference evidence="1" key="1">
    <citation type="submission" date="2014-11" db="EMBL/GenBank/DDBJ databases">
        <authorList>
            <person name="Amaro Gonzalez C."/>
        </authorList>
    </citation>
    <scope>NUCLEOTIDE SEQUENCE</scope>
</reference>
<sequence length="85" mass="9640">MSIPLYTRVLFERKLDLYIVHYNVHNDRRLMAIMMSRVKMNTADISLIDTGVETPCARENLLLLAVPEPDGSSLKLRSAESPPPD</sequence>
<accession>A0A0E9WRK4</accession>
<reference evidence="1" key="2">
    <citation type="journal article" date="2015" name="Fish Shellfish Immunol.">
        <title>Early steps in the European eel (Anguilla anguilla)-Vibrio vulnificus interaction in the gills: Role of the RtxA13 toxin.</title>
        <authorList>
            <person name="Callol A."/>
            <person name="Pajuelo D."/>
            <person name="Ebbesson L."/>
            <person name="Teles M."/>
            <person name="MacKenzie S."/>
            <person name="Amaro C."/>
        </authorList>
    </citation>
    <scope>NUCLEOTIDE SEQUENCE</scope>
</reference>
<dbReference type="EMBL" id="GBXM01015523">
    <property type="protein sequence ID" value="JAH93054.1"/>
    <property type="molecule type" value="Transcribed_RNA"/>
</dbReference>